<comment type="caution">
    <text evidence="2">The sequence shown here is derived from an EMBL/GenBank/DDBJ whole genome shotgun (WGS) entry which is preliminary data.</text>
</comment>
<keyword evidence="3" id="KW-1185">Reference proteome</keyword>
<dbReference type="OrthoDB" id="5651185at2"/>
<protein>
    <submittedName>
        <fullName evidence="2">Membrane protein</fullName>
    </submittedName>
</protein>
<gene>
    <name evidence="2" type="ORF">Lery_2059</name>
</gene>
<dbReference type="AlphaFoldDB" id="A0A0W0TJI2"/>
<accession>A0A0W0TJI2</accession>
<dbReference type="EMBL" id="LNYA01000032">
    <property type="protein sequence ID" value="KTC95764.1"/>
    <property type="molecule type" value="Genomic_DNA"/>
</dbReference>
<sequence length="1035" mass="115833">MARYRIVDGIPREVIPLQIKPAAHQEIPSITGSITSPQAGTVLYGYYSMDYRLPGGDMLRLLANHNQKTVQLLLLTSDAEKLKQLPGTRSASLVANAIAHIHRYCIRSESYSKPRTAAQLKKFNLAKKTMQRLSRLLAVERAIPVGDWAAYEALRHQVITLIEECRAENRLLTTNPILSEGQLETILYDARQEAQHFEFNRVFPVSPLDQLDFTRVKQKRKGKATTFIWDSDLHLGHDEQALHDTLRVISDMYGLLPALSLNHVPANRFKRLEAFFYKLWNDGHDWINHLASRKKLPHAIDADNHSNGLSLLKIKPYYSLGGIPQRGYGHVAELVHCLTGGNEEGKTAQSLDEARKLLTSSPNGSWVLLDSQPQILIRQNDDLLQLNYFEQDHLIYPLPHGEDLFALSQLSKQHLYLPEKFKLHARAFFSKIPLFFSYFFNSLMSFTKDLRREFHQHVHQGHAVQDKTIPPDESRSLHPILNSLQDVLNGHGLLATGQTLEEFVREKIANSPYVVVRQQHRPSAPAYDNPLHRSFHVLRHIAGFFVDTSERNPIVGTLAMTAYLYGGCAVLTPKALTAVLTKLHLHGLIRGIAPTQALGHWMSHGQTSEAISAAVTYWQAIIVGGDLDQFFIKAVSVLHEEPAEVAIIVALALGLGYGLSRLIPSLQEEMGEFPYPNYAAIGAKGGAALYDTVMYPGDDWLLGSLKWLLKGVLSLGKILIAPLVEASHYGYRQGFLPGLKKSGQGALSVVKRTFAALMDLVLAVLTIPFLEISALFIHVPFSGLTSLMSKIMAYLGNWQIIGQVLLDFAARPSEQAYLRGFRLSPLYGFSSPFGVYHDNHVLNVLCNAGMLLLWPPLQLIKNLLILPFIDSVSFLTRAALIIVNPTSRFTAFLLGQAFIKSGILWDNSLGLVFQGAAWLMLKGSNLLSTEASELRLSCLELLQTVRHHLYHWAFHAEIREDPYCAESYFLEDPLRFERLPHSEEDCLMKIMLNNQQTKAMPLSAPSPVNTSCPPQEQSALSDSANEPFVPLASFK</sequence>
<feature type="region of interest" description="Disordered" evidence="1">
    <location>
        <begin position="1002"/>
        <end position="1027"/>
    </location>
</feature>
<dbReference type="Proteomes" id="UP000054773">
    <property type="component" value="Unassembled WGS sequence"/>
</dbReference>
<proteinExistence type="predicted"/>
<dbReference type="PATRIC" id="fig|448.7.peg.2156"/>
<reference evidence="2 3" key="1">
    <citation type="submission" date="2015-11" db="EMBL/GenBank/DDBJ databases">
        <title>Genomic analysis of 38 Legionella species identifies large and diverse effector repertoires.</title>
        <authorList>
            <person name="Burstein D."/>
            <person name="Amaro F."/>
            <person name="Zusman T."/>
            <person name="Lifshitz Z."/>
            <person name="Cohen O."/>
            <person name="Gilbert J.A."/>
            <person name="Pupko T."/>
            <person name="Shuman H.A."/>
            <person name="Segal G."/>
        </authorList>
    </citation>
    <scope>NUCLEOTIDE SEQUENCE [LARGE SCALE GENOMIC DNA]</scope>
    <source>
        <strain evidence="2 3">SE-32A-C8</strain>
    </source>
</reference>
<evidence type="ECO:0000313" key="3">
    <source>
        <dbReference type="Proteomes" id="UP000054773"/>
    </source>
</evidence>
<name>A0A0W0TJI2_LEGER</name>
<feature type="compositionally biased region" description="Polar residues" evidence="1">
    <location>
        <begin position="1006"/>
        <end position="1024"/>
    </location>
</feature>
<organism evidence="2 3">
    <name type="scientific">Legionella erythra</name>
    <dbReference type="NCBI Taxonomy" id="448"/>
    <lineage>
        <taxon>Bacteria</taxon>
        <taxon>Pseudomonadati</taxon>
        <taxon>Pseudomonadota</taxon>
        <taxon>Gammaproteobacteria</taxon>
        <taxon>Legionellales</taxon>
        <taxon>Legionellaceae</taxon>
        <taxon>Legionella</taxon>
    </lineage>
</organism>
<dbReference type="STRING" id="448.Lery_2059"/>
<evidence type="ECO:0000313" key="2">
    <source>
        <dbReference type="EMBL" id="KTC95764.1"/>
    </source>
</evidence>
<dbReference type="RefSeq" id="WP_058527196.1">
    <property type="nucleotide sequence ID" value="NZ_CAAAHY010000028.1"/>
</dbReference>
<evidence type="ECO:0000256" key="1">
    <source>
        <dbReference type="SAM" id="MobiDB-lite"/>
    </source>
</evidence>